<feature type="non-terminal residue" evidence="1">
    <location>
        <position position="161"/>
    </location>
</feature>
<gene>
    <name evidence="1" type="ORF">DD924_17010</name>
</gene>
<protein>
    <submittedName>
        <fullName evidence="1">Uncharacterized protein</fullName>
    </submittedName>
</protein>
<organism evidence="1 2">
    <name type="scientific">Staphylococcus pseudintermedius</name>
    <dbReference type="NCBI Taxonomy" id="283734"/>
    <lineage>
        <taxon>Bacteria</taxon>
        <taxon>Bacillati</taxon>
        <taxon>Bacillota</taxon>
        <taxon>Bacilli</taxon>
        <taxon>Bacillales</taxon>
        <taxon>Staphylococcaceae</taxon>
        <taxon>Staphylococcus</taxon>
        <taxon>Staphylococcus intermedius group</taxon>
    </lineage>
</organism>
<reference evidence="1 2" key="1">
    <citation type="journal article" date="2018" name="Vet. Microbiol.">
        <title>Clonal diversity and geographic distribution of methicillin-resistant Staphylococcus pseudintermedius from Australian animals: Discovery of novel sequence types.</title>
        <authorList>
            <person name="Worthing K.A."/>
            <person name="Abraham S."/>
            <person name="Coombs G.W."/>
            <person name="Pang S."/>
            <person name="Saputra S."/>
            <person name="Jordan D."/>
            <person name="Trott D.J."/>
            <person name="Norris J.M."/>
        </authorList>
    </citation>
    <scope>NUCLEOTIDE SEQUENCE [LARGE SCALE GENOMIC DNA]</scope>
    <source>
        <strain evidence="1 2">ST71 3</strain>
    </source>
</reference>
<dbReference type="AlphaFoldDB" id="A0A317Z3R2"/>
<dbReference type="Proteomes" id="UP000246351">
    <property type="component" value="Unassembled WGS sequence"/>
</dbReference>
<accession>A0A317Z3R2</accession>
<proteinExistence type="predicted"/>
<evidence type="ECO:0000313" key="2">
    <source>
        <dbReference type="Proteomes" id="UP000246351"/>
    </source>
</evidence>
<comment type="caution">
    <text evidence="1">The sequence shown here is derived from an EMBL/GenBank/DDBJ whole genome shotgun (WGS) entry which is preliminary data.</text>
</comment>
<sequence length="161" mass="19217">KRIDDKYKSALDAIFEDDFEKFDAFFHWLQRGVKVTEYDKKGRQVLKSTDDYEFKIKVPNAHTVNIQQTKESLLIQCRVDHIDAKNLKDILLENREDYRNNKCIEIIKFDNSILTFKINMKLTEDLNKGIYNILVRYNNYMLCNIKYGFTKEIDNAKVYPT</sequence>
<dbReference type="EMBL" id="QEIV01001962">
    <property type="protein sequence ID" value="PWZ94643.1"/>
    <property type="molecule type" value="Genomic_DNA"/>
</dbReference>
<feature type="non-terminal residue" evidence="1">
    <location>
        <position position="1"/>
    </location>
</feature>
<name>A0A317Z3R2_STAPS</name>
<dbReference type="STRING" id="937773.SPSINT_2186"/>
<evidence type="ECO:0000313" key="1">
    <source>
        <dbReference type="EMBL" id="PWZ94643.1"/>
    </source>
</evidence>